<name>A0ABR2KMV8_9EUKA</name>
<comment type="caution">
    <text evidence="1">The sequence shown here is derived from an EMBL/GenBank/DDBJ whole genome shotgun (WGS) entry which is preliminary data.</text>
</comment>
<keyword evidence="2" id="KW-1185">Reference proteome</keyword>
<protein>
    <submittedName>
        <fullName evidence="1">Uncharacterized protein</fullName>
    </submittedName>
</protein>
<evidence type="ECO:0000313" key="2">
    <source>
        <dbReference type="Proteomes" id="UP001470230"/>
    </source>
</evidence>
<dbReference type="Proteomes" id="UP001470230">
    <property type="component" value="Unassembled WGS sequence"/>
</dbReference>
<evidence type="ECO:0000313" key="1">
    <source>
        <dbReference type="EMBL" id="KAK8892414.1"/>
    </source>
</evidence>
<accession>A0ABR2KMV8</accession>
<proteinExistence type="predicted"/>
<gene>
    <name evidence="1" type="ORF">M9Y10_029641</name>
</gene>
<sequence length="218" mass="25755">MLVHKKNQCYKIGCTGRDIMKVFQKSSTADRTYMNEQMKAHLDYLDQHGITEYQNFVQTLRDYQFNAGSILRLIEAFVDYRTRQNPAHPLFLLKPRELKKTNAGEKNILLNRLALEYSFEFLSFFQNYVQFYYPLMKIKGKLIQNIRIKIERLVEMKDKKNDDKIDMNSNDSIEILDSIPLTNEIDADDDFFMFGDDQSADFNSLFTNDDVFEDIFGE</sequence>
<reference evidence="1 2" key="1">
    <citation type="submission" date="2024-04" db="EMBL/GenBank/DDBJ databases">
        <title>Tritrichomonas musculus Genome.</title>
        <authorList>
            <person name="Alves-Ferreira E."/>
            <person name="Grigg M."/>
            <person name="Lorenzi H."/>
            <person name="Galac M."/>
        </authorList>
    </citation>
    <scope>NUCLEOTIDE SEQUENCE [LARGE SCALE GENOMIC DNA]</scope>
    <source>
        <strain evidence="1 2">EAF2021</strain>
    </source>
</reference>
<dbReference type="EMBL" id="JAPFFF010000004">
    <property type="protein sequence ID" value="KAK8892414.1"/>
    <property type="molecule type" value="Genomic_DNA"/>
</dbReference>
<organism evidence="1 2">
    <name type="scientific">Tritrichomonas musculus</name>
    <dbReference type="NCBI Taxonomy" id="1915356"/>
    <lineage>
        <taxon>Eukaryota</taxon>
        <taxon>Metamonada</taxon>
        <taxon>Parabasalia</taxon>
        <taxon>Tritrichomonadida</taxon>
        <taxon>Tritrichomonadidae</taxon>
        <taxon>Tritrichomonas</taxon>
    </lineage>
</organism>